<accession>A0AAE5AAD3</accession>
<evidence type="ECO:0000313" key="2">
    <source>
        <dbReference type="Proteomes" id="UP001185863"/>
    </source>
</evidence>
<protein>
    <submittedName>
        <fullName evidence="1">Uncharacterized protein</fullName>
    </submittedName>
</protein>
<name>A0AAE5AAD3_9NOCA</name>
<gene>
    <name evidence="1" type="ORF">R4315_29735</name>
</gene>
<dbReference type="EMBL" id="JAWLUP010000199">
    <property type="protein sequence ID" value="MDV7268704.1"/>
    <property type="molecule type" value="Genomic_DNA"/>
</dbReference>
<dbReference type="Proteomes" id="UP001185863">
    <property type="component" value="Unassembled WGS sequence"/>
</dbReference>
<dbReference type="RefSeq" id="WP_317745827.1">
    <property type="nucleotide sequence ID" value="NZ_JAWLUP010000199.1"/>
</dbReference>
<comment type="caution">
    <text evidence="1">The sequence shown here is derived from an EMBL/GenBank/DDBJ whole genome shotgun (WGS) entry which is preliminary data.</text>
</comment>
<sequence length="51" mass="5834">MAAIAIDPRSRRSDAGILTQITDGRRNRIWQAKDVVRVLDKFAARAKRRRG</sequence>
<dbReference type="AlphaFoldDB" id="A0AAE5AAD3"/>
<evidence type="ECO:0000313" key="1">
    <source>
        <dbReference type="EMBL" id="MDV7268704.1"/>
    </source>
</evidence>
<proteinExistence type="predicted"/>
<organism evidence="1 2">
    <name type="scientific">Rhodococcus oxybenzonivorans</name>
    <dbReference type="NCBI Taxonomy" id="1990687"/>
    <lineage>
        <taxon>Bacteria</taxon>
        <taxon>Bacillati</taxon>
        <taxon>Actinomycetota</taxon>
        <taxon>Actinomycetes</taxon>
        <taxon>Mycobacteriales</taxon>
        <taxon>Nocardiaceae</taxon>
        <taxon>Rhodococcus</taxon>
    </lineage>
</organism>
<reference evidence="1" key="1">
    <citation type="submission" date="2023-10" db="EMBL/GenBank/DDBJ databases">
        <title>Development of a sustainable strategy for remediation of hydrocarbon-contaminated territories based on the waste exchange concept.</title>
        <authorList>
            <person name="Krivoruchko A."/>
        </authorList>
    </citation>
    <scope>NUCLEOTIDE SEQUENCE</scope>
    <source>
        <strain evidence="1">IEGM 68</strain>
    </source>
</reference>